<dbReference type="SUPFAM" id="SSF55166">
    <property type="entry name" value="Hedgehog/DD-peptidase"/>
    <property type="match status" value="1"/>
</dbReference>
<comment type="similarity">
    <text evidence="10">Belongs to the peptidase M15 family.</text>
</comment>
<evidence type="ECO:0000256" key="7">
    <source>
        <dbReference type="ARBA" id="ARBA00022833"/>
    </source>
</evidence>
<keyword evidence="8" id="KW-0482">Metalloprotease</keyword>
<dbReference type="InterPro" id="IPR009045">
    <property type="entry name" value="Zn_M74/Hedgehog-like"/>
</dbReference>
<keyword evidence="4" id="KW-0479">Metal-binding</keyword>
<sequence length="192" mass="21181">MFKKSTKGDHVTLLCPARRQLLLGLSGVALCSLIPSKALASRSTKGVRELSLYNRHTGEHNNGSYWIDGHYQSEVLNDFSQLLRDHRQNVAAPMDKRLFDLLFSLKSTLNTDNEIHVISGYRSPKTNAMLASKSGGVAKKSYHMQGMAMDIAIPGVNLKTLRDAALSLKLGGVGYYPKSGFVHVDCGPVRHW</sequence>
<reference evidence="12 13" key="1">
    <citation type="journal article" date="2013" name="Genome Announc.">
        <title>Draft Genome Sequence of Shewanella decolorationis S12, a Dye-Degrading Bacterium Isolated from a Wastewater Treatment Plant.</title>
        <authorList>
            <person name="Xu M."/>
            <person name="Fang Y."/>
            <person name="Liu J."/>
            <person name="Chen X."/>
            <person name="Sun G."/>
            <person name="Guo J."/>
            <person name="Hua Z."/>
            <person name="Tu Q."/>
            <person name="Wu L."/>
            <person name="Zhou J."/>
            <person name="Liu X."/>
        </authorList>
    </citation>
    <scope>NUCLEOTIDE SEQUENCE [LARGE SCALE GENOMIC DNA]</scope>
    <source>
        <strain evidence="12 13">S12</strain>
    </source>
</reference>
<comment type="caution">
    <text evidence="12">The sequence shown here is derived from an EMBL/GenBank/DDBJ whole genome shotgun (WGS) entry which is preliminary data.</text>
</comment>
<evidence type="ECO:0000313" key="12">
    <source>
        <dbReference type="EMBL" id="ESE41071.1"/>
    </source>
</evidence>
<comment type="cofactor">
    <cofactor evidence="1">
        <name>Zn(2+)</name>
        <dbReference type="ChEBI" id="CHEBI:29105"/>
    </cofactor>
</comment>
<keyword evidence="5" id="KW-0732">Signal</keyword>
<keyword evidence="3" id="KW-0645">Protease</keyword>
<keyword evidence="6" id="KW-0378">Hydrolase</keyword>
<dbReference type="EMBL" id="AXZL01000067">
    <property type="protein sequence ID" value="ESE41071.1"/>
    <property type="molecule type" value="Genomic_DNA"/>
</dbReference>
<evidence type="ECO:0000256" key="6">
    <source>
        <dbReference type="ARBA" id="ARBA00022801"/>
    </source>
</evidence>
<evidence type="ECO:0000256" key="10">
    <source>
        <dbReference type="ARBA" id="ARBA00093448"/>
    </source>
</evidence>
<evidence type="ECO:0000256" key="4">
    <source>
        <dbReference type="ARBA" id="ARBA00022723"/>
    </source>
</evidence>
<evidence type="ECO:0000256" key="5">
    <source>
        <dbReference type="ARBA" id="ARBA00022729"/>
    </source>
</evidence>
<dbReference type="InterPro" id="IPR010275">
    <property type="entry name" value="MepK"/>
</dbReference>
<evidence type="ECO:0000256" key="9">
    <source>
        <dbReference type="ARBA" id="ARBA00023316"/>
    </source>
</evidence>
<evidence type="ECO:0000256" key="3">
    <source>
        <dbReference type="ARBA" id="ARBA00022670"/>
    </source>
</evidence>
<keyword evidence="13" id="KW-1185">Reference proteome</keyword>
<evidence type="ECO:0000256" key="1">
    <source>
        <dbReference type="ARBA" id="ARBA00001947"/>
    </source>
</evidence>
<dbReference type="PANTHER" id="PTHR37425:SF1">
    <property type="entry name" value="OUTER MEMBRANE PROTEIN"/>
    <property type="match status" value="1"/>
</dbReference>
<dbReference type="CDD" id="cd14844">
    <property type="entry name" value="Zn-DD-carboxypeptidase_like"/>
    <property type="match status" value="1"/>
</dbReference>
<gene>
    <name evidence="12" type="ORF">SHD_2276</name>
</gene>
<evidence type="ECO:0000256" key="8">
    <source>
        <dbReference type="ARBA" id="ARBA00023049"/>
    </source>
</evidence>
<protein>
    <recommendedName>
        <fullName evidence="11">Murein endopeptidase K</fullName>
    </recommendedName>
</protein>
<accession>A0ABP2Z382</accession>
<keyword evidence="9" id="KW-0961">Cell wall biogenesis/degradation</keyword>
<evidence type="ECO:0000256" key="2">
    <source>
        <dbReference type="ARBA" id="ARBA00004776"/>
    </source>
</evidence>
<comment type="pathway">
    <text evidence="2">Cell wall biogenesis; cell wall polysaccharide biosynthesis.</text>
</comment>
<dbReference type="PANTHER" id="PTHR37425">
    <property type="match status" value="1"/>
</dbReference>
<dbReference type="Proteomes" id="UP000017548">
    <property type="component" value="Unassembled WGS sequence"/>
</dbReference>
<dbReference type="Gene3D" id="3.30.1380.10">
    <property type="match status" value="1"/>
</dbReference>
<name>A0ABP2Z382_9GAMM</name>
<evidence type="ECO:0000256" key="11">
    <source>
        <dbReference type="ARBA" id="ARBA00093666"/>
    </source>
</evidence>
<dbReference type="Pfam" id="PF05951">
    <property type="entry name" value="Peptidase_M15_2"/>
    <property type="match status" value="1"/>
</dbReference>
<keyword evidence="7" id="KW-0862">Zinc</keyword>
<proteinExistence type="inferred from homology"/>
<organism evidence="12 13">
    <name type="scientific">Shewanella decolorationis S12</name>
    <dbReference type="NCBI Taxonomy" id="1353536"/>
    <lineage>
        <taxon>Bacteria</taxon>
        <taxon>Pseudomonadati</taxon>
        <taxon>Pseudomonadota</taxon>
        <taxon>Gammaproteobacteria</taxon>
        <taxon>Alteromonadales</taxon>
        <taxon>Shewanellaceae</taxon>
        <taxon>Shewanella</taxon>
    </lineage>
</organism>
<evidence type="ECO:0000313" key="13">
    <source>
        <dbReference type="Proteomes" id="UP000017548"/>
    </source>
</evidence>